<dbReference type="AlphaFoldDB" id="A0A9D4UVY1"/>
<protein>
    <submittedName>
        <fullName evidence="1">Uncharacterized protein</fullName>
    </submittedName>
</protein>
<dbReference type="Proteomes" id="UP000886520">
    <property type="component" value="Chromosome 10"/>
</dbReference>
<sequence>MIKRWWSLVGKGEINLPKFDVMIQGGATKGQAGGGRGGKRGARGLLLAERQAQALDWGGVALQDGQTHVQAAGQALPDADAFIGGAAAEGVATRRQAKHGLAVATQSTS</sequence>
<evidence type="ECO:0000313" key="1">
    <source>
        <dbReference type="EMBL" id="KAI5074834.1"/>
    </source>
</evidence>
<evidence type="ECO:0000313" key="2">
    <source>
        <dbReference type="Proteomes" id="UP000886520"/>
    </source>
</evidence>
<organism evidence="1 2">
    <name type="scientific">Adiantum capillus-veneris</name>
    <name type="common">Maidenhair fern</name>
    <dbReference type="NCBI Taxonomy" id="13818"/>
    <lineage>
        <taxon>Eukaryota</taxon>
        <taxon>Viridiplantae</taxon>
        <taxon>Streptophyta</taxon>
        <taxon>Embryophyta</taxon>
        <taxon>Tracheophyta</taxon>
        <taxon>Polypodiopsida</taxon>
        <taxon>Polypodiidae</taxon>
        <taxon>Polypodiales</taxon>
        <taxon>Pteridineae</taxon>
        <taxon>Pteridaceae</taxon>
        <taxon>Vittarioideae</taxon>
        <taxon>Adiantum</taxon>
    </lineage>
</organism>
<gene>
    <name evidence="1" type="ORF">GOP47_0010795</name>
</gene>
<proteinExistence type="predicted"/>
<keyword evidence="2" id="KW-1185">Reference proteome</keyword>
<dbReference type="EMBL" id="JABFUD020000010">
    <property type="protein sequence ID" value="KAI5074834.1"/>
    <property type="molecule type" value="Genomic_DNA"/>
</dbReference>
<accession>A0A9D4UVY1</accession>
<reference evidence="1" key="1">
    <citation type="submission" date="2021-01" db="EMBL/GenBank/DDBJ databases">
        <title>Adiantum capillus-veneris genome.</title>
        <authorList>
            <person name="Fang Y."/>
            <person name="Liao Q."/>
        </authorList>
    </citation>
    <scope>NUCLEOTIDE SEQUENCE</scope>
    <source>
        <strain evidence="1">H3</strain>
        <tissue evidence="1">Leaf</tissue>
    </source>
</reference>
<name>A0A9D4UVY1_ADICA</name>
<comment type="caution">
    <text evidence="1">The sequence shown here is derived from an EMBL/GenBank/DDBJ whole genome shotgun (WGS) entry which is preliminary data.</text>
</comment>